<dbReference type="EMBL" id="FOGM01000001">
    <property type="protein sequence ID" value="SER07867.1"/>
    <property type="molecule type" value="Genomic_DNA"/>
</dbReference>
<dbReference type="RefSeq" id="WP_074626939.1">
    <property type="nucleotide sequence ID" value="NZ_FOGM01000001.1"/>
</dbReference>
<dbReference type="Proteomes" id="UP000182712">
    <property type="component" value="Unassembled WGS sequence"/>
</dbReference>
<protein>
    <submittedName>
        <fullName evidence="1">Uncharacterized protein</fullName>
    </submittedName>
</protein>
<gene>
    <name evidence="1" type="ORF">SAMN04487840_10122</name>
</gene>
<accession>A0A1H9L9J0</accession>
<sequence>MTEWKTINFNALSIEHETAKAVLIKMPNNSEWHGYTFWHPSKCVRTLSRGKGYFKTFSYTDNWEFTIFKSNKKGERTAEQILTAEDMEIAFDVVNEQIGMDASTESYLEIEEPEKVDKTVSINNELKR</sequence>
<evidence type="ECO:0000313" key="1">
    <source>
        <dbReference type="EMBL" id="SER07867.1"/>
    </source>
</evidence>
<organism evidence="1 2">
    <name type="scientific">Streptococcus gallolyticus</name>
    <dbReference type="NCBI Taxonomy" id="315405"/>
    <lineage>
        <taxon>Bacteria</taxon>
        <taxon>Bacillati</taxon>
        <taxon>Bacillota</taxon>
        <taxon>Bacilli</taxon>
        <taxon>Lactobacillales</taxon>
        <taxon>Streptococcaceae</taxon>
        <taxon>Streptococcus</taxon>
    </lineage>
</organism>
<evidence type="ECO:0000313" key="2">
    <source>
        <dbReference type="Proteomes" id="UP000182712"/>
    </source>
</evidence>
<name>A0A1H9L9J0_9STRE</name>
<proteinExistence type="predicted"/>
<reference evidence="1 2" key="1">
    <citation type="submission" date="2016-10" db="EMBL/GenBank/DDBJ databases">
        <authorList>
            <person name="de Groot N.N."/>
        </authorList>
    </citation>
    <scope>NUCLEOTIDE SEQUENCE [LARGE SCALE GENOMIC DNA]</scope>
    <source>
        <strain evidence="1 2">VTM2R47</strain>
    </source>
</reference>
<dbReference type="AlphaFoldDB" id="A0A1H9L9J0"/>